<comment type="function">
    <text evidence="9">Catalyzes the phosphorylation of the position 2 hydroxy group of 4-diphosphocytidyl-2C-methyl-D-erythritol.</text>
</comment>
<dbReference type="RefSeq" id="WP_353546402.1">
    <property type="nucleotide sequence ID" value="NZ_JAGKSB010000004.1"/>
</dbReference>
<dbReference type="GO" id="GO:0016114">
    <property type="term" value="P:terpenoid biosynthetic process"/>
    <property type="evidence" value="ECO:0007669"/>
    <property type="project" value="UniProtKB-UniRule"/>
</dbReference>
<keyword evidence="9" id="KW-0414">Isoprene biosynthesis</keyword>
<dbReference type="Gene3D" id="3.30.70.890">
    <property type="entry name" value="GHMP kinase, C-terminal domain"/>
    <property type="match status" value="1"/>
</dbReference>
<dbReference type="Proteomes" id="UP000679691">
    <property type="component" value="Unassembled WGS sequence"/>
</dbReference>
<evidence type="ECO:0000256" key="9">
    <source>
        <dbReference type="HAMAP-Rule" id="MF_00061"/>
    </source>
</evidence>
<accession>A0A8T4H9Y9</accession>
<feature type="domain" description="GHMP kinase N-terminal" evidence="10">
    <location>
        <begin position="64"/>
        <end position="136"/>
    </location>
</feature>
<evidence type="ECO:0000313" key="13">
    <source>
        <dbReference type="Proteomes" id="UP000679691"/>
    </source>
</evidence>
<sequence length="271" mass="30220">MIAFANAKLNLGLYITNKRADGYHDLETIFCPLPIYDVVELVENGLQETRLFTSGIEIPYSADNLCIKAFKLLKQHYDIPYVDIYLYKNIPIGAGLGGGSSDAAYVLNLLNNLFSLAIPVEELERLAGTLGADCSFFIQNKPAYAVGIGTTLSPIDLDLSSYYIVTIKPDIHISTAEAYASVTPKEPQSNLLRAVQLPIQEWKYHIRNDFEEGIFEKYPLIKSLKETLYEEGAIYAAMSGSGSAVYAIFWEPVNLDHLSHFGTIYYPTKTH</sequence>
<proteinExistence type="inferred from homology"/>
<dbReference type="InterPro" id="IPR006204">
    <property type="entry name" value="GHMP_kinase_N_dom"/>
</dbReference>
<evidence type="ECO:0000259" key="10">
    <source>
        <dbReference type="Pfam" id="PF00288"/>
    </source>
</evidence>
<dbReference type="InterPro" id="IPR014721">
    <property type="entry name" value="Ribsml_uS5_D2-typ_fold_subgr"/>
</dbReference>
<keyword evidence="13" id="KW-1185">Reference proteome</keyword>
<dbReference type="HAMAP" id="MF_00061">
    <property type="entry name" value="IspE"/>
    <property type="match status" value="1"/>
</dbReference>
<evidence type="ECO:0000256" key="2">
    <source>
        <dbReference type="ARBA" id="ARBA00012052"/>
    </source>
</evidence>
<dbReference type="SUPFAM" id="SSF54211">
    <property type="entry name" value="Ribosomal protein S5 domain 2-like"/>
    <property type="match status" value="1"/>
</dbReference>
<dbReference type="Pfam" id="PF00288">
    <property type="entry name" value="GHMP_kinases_N"/>
    <property type="match status" value="1"/>
</dbReference>
<keyword evidence="7 9" id="KW-0067">ATP-binding</keyword>
<comment type="pathway">
    <text evidence="9">Isoprenoid biosynthesis; isopentenyl diphosphate biosynthesis via DXP pathway; isopentenyl diphosphate from 1-deoxy-D-xylulose 5-phosphate: step 3/6.</text>
</comment>
<comment type="catalytic activity">
    <reaction evidence="9">
        <text>4-CDP-2-C-methyl-D-erythritol + ATP = 4-CDP-2-C-methyl-D-erythritol 2-phosphate + ADP + H(+)</text>
        <dbReference type="Rhea" id="RHEA:18437"/>
        <dbReference type="ChEBI" id="CHEBI:15378"/>
        <dbReference type="ChEBI" id="CHEBI:30616"/>
        <dbReference type="ChEBI" id="CHEBI:57823"/>
        <dbReference type="ChEBI" id="CHEBI:57919"/>
        <dbReference type="ChEBI" id="CHEBI:456216"/>
        <dbReference type="EC" id="2.7.1.148"/>
    </reaction>
</comment>
<dbReference type="GO" id="GO:0019288">
    <property type="term" value="P:isopentenyl diphosphate biosynthetic process, methylerythritol 4-phosphate pathway"/>
    <property type="evidence" value="ECO:0007669"/>
    <property type="project" value="UniProtKB-UniRule"/>
</dbReference>
<dbReference type="AlphaFoldDB" id="A0A8T4H9Y9"/>
<dbReference type="EC" id="2.7.1.148" evidence="2 9"/>
<keyword evidence="4 9" id="KW-0808">Transferase</keyword>
<feature type="active site" evidence="9">
    <location>
        <position position="133"/>
    </location>
</feature>
<keyword evidence="6 9" id="KW-0418">Kinase</keyword>
<dbReference type="InterPro" id="IPR004424">
    <property type="entry name" value="IspE"/>
</dbReference>
<protein>
    <recommendedName>
        <fullName evidence="3 9">4-diphosphocytidyl-2-C-methyl-D-erythritol kinase</fullName>
        <shortName evidence="9">CMK</shortName>
        <ecNumber evidence="2 9">2.7.1.148</ecNumber>
    </recommendedName>
    <alternativeName>
        <fullName evidence="8 9">4-(cytidine-5'-diphospho)-2-C-methyl-D-erythritol kinase</fullName>
    </alternativeName>
</protein>
<evidence type="ECO:0000256" key="3">
    <source>
        <dbReference type="ARBA" id="ARBA00017473"/>
    </source>
</evidence>
<keyword evidence="5 9" id="KW-0547">Nucleotide-binding</keyword>
<dbReference type="InterPro" id="IPR020568">
    <property type="entry name" value="Ribosomal_Su5_D2-typ_SF"/>
</dbReference>
<evidence type="ECO:0000313" key="12">
    <source>
        <dbReference type="EMBL" id="MBP3942916.1"/>
    </source>
</evidence>
<dbReference type="PIRSF" id="PIRSF010376">
    <property type="entry name" value="IspE"/>
    <property type="match status" value="1"/>
</dbReference>
<evidence type="ECO:0000259" key="11">
    <source>
        <dbReference type="Pfam" id="PF08544"/>
    </source>
</evidence>
<dbReference type="InterPro" id="IPR036554">
    <property type="entry name" value="GHMP_kinase_C_sf"/>
</dbReference>
<dbReference type="NCBIfam" id="TIGR00154">
    <property type="entry name" value="ispE"/>
    <property type="match status" value="1"/>
</dbReference>
<dbReference type="PANTHER" id="PTHR43527:SF2">
    <property type="entry name" value="4-DIPHOSPHOCYTIDYL-2-C-METHYL-D-ERYTHRITOL KINASE, CHLOROPLASTIC"/>
    <property type="match status" value="1"/>
</dbReference>
<dbReference type="Gene3D" id="3.30.230.10">
    <property type="match status" value="1"/>
</dbReference>
<evidence type="ECO:0000256" key="6">
    <source>
        <dbReference type="ARBA" id="ARBA00022777"/>
    </source>
</evidence>
<evidence type="ECO:0000256" key="4">
    <source>
        <dbReference type="ARBA" id="ARBA00022679"/>
    </source>
</evidence>
<evidence type="ECO:0000256" key="8">
    <source>
        <dbReference type="ARBA" id="ARBA00032554"/>
    </source>
</evidence>
<dbReference type="SUPFAM" id="SSF55060">
    <property type="entry name" value="GHMP Kinase, C-terminal domain"/>
    <property type="match status" value="1"/>
</dbReference>
<dbReference type="EMBL" id="JAGKSB010000004">
    <property type="protein sequence ID" value="MBP3942916.1"/>
    <property type="molecule type" value="Genomic_DNA"/>
</dbReference>
<reference evidence="12" key="1">
    <citation type="submission" date="2021-03" db="EMBL/GenBank/DDBJ databases">
        <authorList>
            <person name="Lu T."/>
            <person name="Wang Q."/>
            <person name="Han X."/>
        </authorList>
    </citation>
    <scope>NUCLEOTIDE SEQUENCE</scope>
    <source>
        <strain evidence="12">WQ 2009</strain>
    </source>
</reference>
<dbReference type="PANTHER" id="PTHR43527">
    <property type="entry name" value="4-DIPHOSPHOCYTIDYL-2-C-METHYL-D-ERYTHRITOL KINASE, CHLOROPLASTIC"/>
    <property type="match status" value="1"/>
</dbReference>
<gene>
    <name evidence="9" type="primary">ispE</name>
    <name evidence="12" type="ORF">J5U18_04945</name>
</gene>
<comment type="similarity">
    <text evidence="1 9">Belongs to the GHMP kinase family. IspE subfamily.</text>
</comment>
<evidence type="ECO:0000256" key="5">
    <source>
        <dbReference type="ARBA" id="ARBA00022741"/>
    </source>
</evidence>
<feature type="binding site" evidence="9">
    <location>
        <begin position="91"/>
        <end position="101"/>
    </location>
    <ligand>
        <name>ATP</name>
        <dbReference type="ChEBI" id="CHEBI:30616"/>
    </ligand>
</feature>
<comment type="caution">
    <text evidence="12">The sequence shown here is derived from an EMBL/GenBank/DDBJ whole genome shotgun (WGS) entry which is preliminary data.</text>
</comment>
<dbReference type="Pfam" id="PF08544">
    <property type="entry name" value="GHMP_kinases_C"/>
    <property type="match status" value="1"/>
</dbReference>
<feature type="domain" description="GHMP kinase C-terminal" evidence="11">
    <location>
        <begin position="208"/>
        <end position="257"/>
    </location>
</feature>
<dbReference type="GO" id="GO:0050515">
    <property type="term" value="F:4-(cytidine 5'-diphospho)-2-C-methyl-D-erythritol kinase activity"/>
    <property type="evidence" value="ECO:0007669"/>
    <property type="project" value="UniProtKB-UniRule"/>
</dbReference>
<name>A0A8T4H9Y9_9SPHI</name>
<dbReference type="GO" id="GO:0005524">
    <property type="term" value="F:ATP binding"/>
    <property type="evidence" value="ECO:0007669"/>
    <property type="project" value="UniProtKB-UniRule"/>
</dbReference>
<feature type="active site" evidence="9">
    <location>
        <position position="8"/>
    </location>
</feature>
<evidence type="ECO:0000256" key="7">
    <source>
        <dbReference type="ARBA" id="ARBA00022840"/>
    </source>
</evidence>
<dbReference type="InterPro" id="IPR013750">
    <property type="entry name" value="GHMP_kinase_C_dom"/>
</dbReference>
<evidence type="ECO:0000256" key="1">
    <source>
        <dbReference type="ARBA" id="ARBA00009684"/>
    </source>
</evidence>
<organism evidence="12 13">
    <name type="scientific">Rhinopithecimicrobium faecis</name>
    <dbReference type="NCBI Taxonomy" id="2820698"/>
    <lineage>
        <taxon>Bacteria</taxon>
        <taxon>Pseudomonadati</taxon>
        <taxon>Bacteroidota</taxon>
        <taxon>Sphingobacteriia</taxon>
        <taxon>Sphingobacteriales</taxon>
        <taxon>Sphingobacteriaceae</taxon>
        <taxon>Rhinopithecimicrobium</taxon>
    </lineage>
</organism>